<evidence type="ECO:0000256" key="6">
    <source>
        <dbReference type="ARBA" id="ARBA00022842"/>
    </source>
</evidence>
<dbReference type="GeneID" id="93863901"/>
<dbReference type="InterPro" id="IPR023214">
    <property type="entry name" value="HAD_sf"/>
</dbReference>
<accession>A0A223I1U2</accession>
<dbReference type="Gene3D" id="1.10.150.240">
    <property type="entry name" value="Putative phosphatase, domain 2"/>
    <property type="match status" value="1"/>
</dbReference>
<feature type="binding site" evidence="14">
    <location>
        <position position="16"/>
    </location>
    <ligand>
        <name>Mg(2+)</name>
        <dbReference type="ChEBI" id="CHEBI:18420"/>
    </ligand>
</feature>
<evidence type="ECO:0000256" key="13">
    <source>
        <dbReference type="PIRSR" id="PIRSR610972-2"/>
    </source>
</evidence>
<name>A0A223I1U2_THETR</name>
<dbReference type="EC" id="5.4.2.6" evidence="10"/>
<dbReference type="PANTHER" id="PTHR43481">
    <property type="entry name" value="FRUCTOSE-1-PHOSPHATE PHOSPHATASE"/>
    <property type="match status" value="1"/>
</dbReference>
<dbReference type="InterPro" id="IPR051806">
    <property type="entry name" value="HAD-like_SPP"/>
</dbReference>
<dbReference type="InterPro" id="IPR023198">
    <property type="entry name" value="PGP-like_dom2"/>
</dbReference>
<evidence type="ECO:0000256" key="12">
    <source>
        <dbReference type="PIRSR" id="PIRSR610972-1"/>
    </source>
</evidence>
<keyword evidence="6 14" id="KW-0460">Magnesium</keyword>
<keyword evidence="4" id="KW-0597">Phosphoprotein</keyword>
<dbReference type="AlphaFoldDB" id="A0A223I1U2"/>
<feature type="binding site" evidence="13">
    <location>
        <position position="81"/>
    </location>
    <ligand>
        <name>substrate</name>
    </ligand>
</feature>
<keyword evidence="8" id="KW-0119">Carbohydrate metabolism</keyword>
<organism evidence="16 17">
    <name type="scientific">Thermoanaerobacterium thermosaccharolyticum</name>
    <name type="common">Clostridium thermosaccharolyticum</name>
    <dbReference type="NCBI Taxonomy" id="1517"/>
    <lineage>
        <taxon>Bacteria</taxon>
        <taxon>Bacillati</taxon>
        <taxon>Bacillota</taxon>
        <taxon>Clostridia</taxon>
        <taxon>Thermoanaerobacterales</taxon>
        <taxon>Thermoanaerobacteraceae</taxon>
        <taxon>Thermoanaerobacterium</taxon>
    </lineage>
</organism>
<keyword evidence="5 14" id="KW-0479">Metal-binding</keyword>
<dbReference type="Gene3D" id="3.40.50.1000">
    <property type="entry name" value="HAD superfamily/HAD-like"/>
    <property type="match status" value="1"/>
</dbReference>
<dbReference type="InterPro" id="IPR006439">
    <property type="entry name" value="HAD-SF_hydro_IA"/>
</dbReference>
<evidence type="ECO:0000256" key="7">
    <source>
        <dbReference type="ARBA" id="ARBA00023235"/>
    </source>
</evidence>
<dbReference type="EMBL" id="CP016893">
    <property type="protein sequence ID" value="AST58669.1"/>
    <property type="molecule type" value="Genomic_DNA"/>
</dbReference>
<dbReference type="FunFam" id="1.10.150.240:FF:000010">
    <property type="entry name" value="Beta-phosphoglucomutase"/>
    <property type="match status" value="1"/>
</dbReference>
<dbReference type="PRINTS" id="PR00413">
    <property type="entry name" value="HADHALOGNASE"/>
</dbReference>
<feature type="site" description="Important for catalytic activity and assists the phosphoryl transfer reaction to Asp8 by balancing charge and orienting the reacting groups" evidence="15">
    <location>
        <position position="150"/>
    </location>
</feature>
<evidence type="ECO:0000313" key="17">
    <source>
        <dbReference type="Proteomes" id="UP000214975"/>
    </source>
</evidence>
<dbReference type="SFLD" id="SFLDF00046">
    <property type="entry name" value="beta-phosphoglucomutase"/>
    <property type="match status" value="1"/>
</dbReference>
<evidence type="ECO:0000256" key="10">
    <source>
        <dbReference type="ARBA" id="ARBA00044968"/>
    </source>
</evidence>
<dbReference type="Pfam" id="PF00702">
    <property type="entry name" value="Hydrolase"/>
    <property type="match status" value="1"/>
</dbReference>
<evidence type="ECO:0000313" key="16">
    <source>
        <dbReference type="EMBL" id="AST58669.1"/>
    </source>
</evidence>
<evidence type="ECO:0000256" key="5">
    <source>
        <dbReference type="ARBA" id="ARBA00022723"/>
    </source>
</evidence>
<evidence type="ECO:0000256" key="11">
    <source>
        <dbReference type="ARBA" id="ARBA00044991"/>
    </source>
</evidence>
<dbReference type="NCBIfam" id="TIGR01990">
    <property type="entry name" value="bPGM"/>
    <property type="match status" value="1"/>
</dbReference>
<dbReference type="GO" id="GO:0000287">
    <property type="term" value="F:magnesium ion binding"/>
    <property type="evidence" value="ECO:0007669"/>
    <property type="project" value="InterPro"/>
</dbReference>
<dbReference type="InterPro" id="IPR010972">
    <property type="entry name" value="Beta-PGM"/>
</dbReference>
<keyword evidence="3" id="KW-0963">Cytoplasm</keyword>
<evidence type="ECO:0000256" key="2">
    <source>
        <dbReference type="ARBA" id="ARBA00006171"/>
    </source>
</evidence>
<gene>
    <name evidence="16" type="ORF">Thert_02856</name>
</gene>
<sequence length="219" mass="24479">MKNKGIKYKGIIFDLDGVITDTAEYHYLAWKKLADELNIYFDRKINENLKGVSRLESLEIILKNSDKVFSDEEKHYLADKKNDYYKEMIKKITPQDILPGVCDLINNLKEREIKIAVASVSKNAKTVLDNLGLLDSFDYIVDAEKIKNGKPDPEIFLNAADGIKVEPCCCIGIEDSKAGIEAINRAGMLSVGVGNPETVEEADIILKDLSNPSDLLNLI</sequence>
<feature type="active site" description="Proton donor/acceptor" evidence="12">
    <location>
        <position position="16"/>
    </location>
</feature>
<feature type="binding site" evidence="13">
    <location>
        <position position="30"/>
    </location>
    <ligand>
        <name>substrate</name>
    </ligand>
</feature>
<feature type="binding site" evidence="13">
    <location>
        <position position="150"/>
    </location>
    <ligand>
        <name>substrate</name>
    </ligand>
</feature>
<feature type="binding site" evidence="14">
    <location>
        <position position="14"/>
    </location>
    <ligand>
        <name>Mg(2+)</name>
        <dbReference type="ChEBI" id="CHEBI:18420"/>
    </ligand>
</feature>
<dbReference type="Proteomes" id="UP000214975">
    <property type="component" value="Chromosome"/>
</dbReference>
<comment type="subcellular location">
    <subcellularLocation>
        <location evidence="1">Cytoplasm</location>
    </subcellularLocation>
</comment>
<comment type="catalytic activity">
    <reaction evidence="9">
        <text>beta-D-glucose 1-phosphate = beta-D-glucose 6-phosphate</text>
        <dbReference type="Rhea" id="RHEA:20113"/>
        <dbReference type="ChEBI" id="CHEBI:57684"/>
        <dbReference type="ChEBI" id="CHEBI:58247"/>
        <dbReference type="EC" id="5.4.2.6"/>
    </reaction>
</comment>
<evidence type="ECO:0000256" key="8">
    <source>
        <dbReference type="ARBA" id="ARBA00023277"/>
    </source>
</evidence>
<dbReference type="InterPro" id="IPR010976">
    <property type="entry name" value="B-phosphoglucomutase_hydrolase"/>
</dbReference>
<reference evidence="16 17" key="1">
    <citation type="submission" date="2016-08" db="EMBL/GenBank/DDBJ databases">
        <title>A novel genetic cassette of butanologenic Thermoanaerobacterium thermosaccharolyticum that directly convert cellulose to butanol.</title>
        <authorList>
            <person name="Li T."/>
            <person name="He J."/>
        </authorList>
    </citation>
    <scope>NUCLEOTIDE SEQUENCE [LARGE SCALE GENOMIC DNA]</scope>
    <source>
        <strain evidence="16 17">TG57</strain>
    </source>
</reference>
<dbReference type="GO" id="GO:0005737">
    <property type="term" value="C:cytoplasm"/>
    <property type="evidence" value="ECO:0007669"/>
    <property type="project" value="UniProtKB-SubCell"/>
</dbReference>
<evidence type="ECO:0000256" key="4">
    <source>
        <dbReference type="ARBA" id="ARBA00022553"/>
    </source>
</evidence>
<dbReference type="InterPro" id="IPR036412">
    <property type="entry name" value="HAD-like_sf"/>
</dbReference>
<evidence type="ECO:0000256" key="9">
    <source>
        <dbReference type="ARBA" id="ARBA00044926"/>
    </source>
</evidence>
<dbReference type="OMA" id="FTHEQNE"/>
<dbReference type="GO" id="GO:0005975">
    <property type="term" value="P:carbohydrate metabolic process"/>
    <property type="evidence" value="ECO:0007669"/>
    <property type="project" value="InterPro"/>
</dbReference>
<proteinExistence type="inferred from homology"/>
<dbReference type="GO" id="GO:0050308">
    <property type="term" value="F:sugar-phosphatase activity"/>
    <property type="evidence" value="ECO:0007669"/>
    <property type="project" value="TreeGrafter"/>
</dbReference>
<keyword evidence="7" id="KW-0413">Isomerase</keyword>
<feature type="binding site" evidence="13">
    <location>
        <position position="57"/>
    </location>
    <ligand>
        <name>substrate</name>
    </ligand>
</feature>
<dbReference type="SUPFAM" id="SSF56784">
    <property type="entry name" value="HAD-like"/>
    <property type="match status" value="1"/>
</dbReference>
<protein>
    <recommendedName>
        <fullName evidence="11">Beta-phosphoglucomutase</fullName>
        <ecNumber evidence="10">5.4.2.6</ecNumber>
    </recommendedName>
</protein>
<dbReference type="PANTHER" id="PTHR43481:SF4">
    <property type="entry name" value="GLYCEROL-1-PHOSPHATE PHOSPHOHYDROLASE 1-RELATED"/>
    <property type="match status" value="1"/>
</dbReference>
<dbReference type="NCBIfam" id="TIGR01509">
    <property type="entry name" value="HAD-SF-IA-v3"/>
    <property type="match status" value="1"/>
</dbReference>
<feature type="active site" description="Nucleophile" evidence="12">
    <location>
        <position position="14"/>
    </location>
</feature>
<dbReference type="SFLD" id="SFLDG01135">
    <property type="entry name" value="C1.5.6:_HAD__Beta-PGM__Phospha"/>
    <property type="match status" value="1"/>
</dbReference>
<evidence type="ECO:0000256" key="15">
    <source>
        <dbReference type="PIRSR" id="PIRSR610972-4"/>
    </source>
</evidence>
<dbReference type="CDD" id="cd02598">
    <property type="entry name" value="HAD_BPGM"/>
    <property type="match status" value="1"/>
</dbReference>
<dbReference type="SFLD" id="SFLDS00003">
    <property type="entry name" value="Haloacid_Dehalogenase"/>
    <property type="match status" value="1"/>
</dbReference>
<feature type="binding site" evidence="14">
    <location>
        <position position="174"/>
    </location>
    <ligand>
        <name>Mg(2+)</name>
        <dbReference type="ChEBI" id="CHEBI:18420"/>
    </ligand>
</feature>
<dbReference type="RefSeq" id="WP_013297545.1">
    <property type="nucleotide sequence ID" value="NZ_CP016893.1"/>
</dbReference>
<dbReference type="SFLD" id="SFLDG01129">
    <property type="entry name" value="C1.5:_HAD__Beta-PGM__Phosphata"/>
    <property type="match status" value="1"/>
</dbReference>
<dbReference type="NCBIfam" id="TIGR02009">
    <property type="entry name" value="PGMB-YQAB-SF"/>
    <property type="match status" value="1"/>
</dbReference>
<dbReference type="GO" id="GO:0008801">
    <property type="term" value="F:beta-phosphoglucomutase activity"/>
    <property type="evidence" value="ECO:0007669"/>
    <property type="project" value="UniProtKB-EC"/>
</dbReference>
<feature type="binding site" evidence="14">
    <location>
        <position position="175"/>
    </location>
    <ligand>
        <name>Mg(2+)</name>
        <dbReference type="ChEBI" id="CHEBI:18420"/>
    </ligand>
</feature>
<comment type="cofactor">
    <cofactor evidence="14">
        <name>Mg(2+)</name>
        <dbReference type="ChEBI" id="CHEBI:18420"/>
    </cofactor>
    <text evidence="14">Binds 2 magnesium ions per subunit.</text>
</comment>
<feature type="site" description="Important for catalytic activity and assists the phosphoryl transfer reaction to Asp8 by balancing charge and orienting the reacting groups" evidence="15">
    <location>
        <position position="119"/>
    </location>
</feature>
<feature type="binding site" evidence="13">
    <location>
        <begin position="14"/>
        <end position="16"/>
    </location>
    <ligand>
        <name>substrate</name>
    </ligand>
</feature>
<comment type="similarity">
    <text evidence="2">Belongs to the HAD-like hydrolase superfamily. CbbY/CbbZ/Gph/YieH family.</text>
</comment>
<feature type="binding site" evidence="13">
    <location>
        <begin position="49"/>
        <end position="54"/>
    </location>
    <ligand>
        <name>substrate</name>
    </ligand>
</feature>
<evidence type="ECO:0000256" key="3">
    <source>
        <dbReference type="ARBA" id="ARBA00022490"/>
    </source>
</evidence>
<feature type="binding site" evidence="13">
    <location>
        <begin position="119"/>
        <end position="123"/>
    </location>
    <ligand>
        <name>substrate</name>
    </ligand>
</feature>
<evidence type="ECO:0000256" key="1">
    <source>
        <dbReference type="ARBA" id="ARBA00004496"/>
    </source>
</evidence>
<evidence type="ECO:0000256" key="14">
    <source>
        <dbReference type="PIRSR" id="PIRSR610972-3"/>
    </source>
</evidence>